<dbReference type="InterPro" id="IPR032840">
    <property type="entry name" value="CFAP91_dom"/>
</dbReference>
<evidence type="ECO:0000256" key="4">
    <source>
        <dbReference type="ARBA" id="ARBA00023273"/>
    </source>
</evidence>
<dbReference type="STRING" id="283909.R7UKA3"/>
<accession>R7UKA3</accession>
<dbReference type="EMBL" id="KB300556">
    <property type="protein sequence ID" value="ELU06518.1"/>
    <property type="molecule type" value="Genomic_DNA"/>
</dbReference>
<feature type="compositionally biased region" description="Polar residues" evidence="8">
    <location>
        <begin position="131"/>
        <end position="155"/>
    </location>
</feature>
<dbReference type="PANTHER" id="PTHR22455">
    <property type="entry name" value="CILIA- AND FLAGELLA-ASSOCIATED PROTEIN 91"/>
    <property type="match status" value="1"/>
</dbReference>
<keyword evidence="7" id="KW-0175">Coiled coil</keyword>
<evidence type="ECO:0000256" key="7">
    <source>
        <dbReference type="SAM" id="Coils"/>
    </source>
</evidence>
<evidence type="ECO:0000256" key="2">
    <source>
        <dbReference type="ARBA" id="ARBA00022490"/>
    </source>
</evidence>
<protein>
    <recommendedName>
        <fullName evidence="6">Cilia- and flagella-associated protein 91</fullName>
    </recommendedName>
</protein>
<gene>
    <name evidence="10" type="ORF">CAPTEDRAFT_90714</name>
</gene>
<evidence type="ECO:0000256" key="1">
    <source>
        <dbReference type="ARBA" id="ARBA00004430"/>
    </source>
</evidence>
<comment type="similarity">
    <text evidence="5">Belongs to the CFAP91 family.</text>
</comment>
<keyword evidence="4" id="KW-0966">Cell projection</keyword>
<dbReference type="EMBL" id="AMQN01007374">
    <property type="status" value="NOT_ANNOTATED_CDS"/>
    <property type="molecule type" value="Genomic_DNA"/>
</dbReference>
<name>R7UKA3_CAPTE</name>
<keyword evidence="2" id="KW-0963">Cytoplasm</keyword>
<keyword evidence="3" id="KW-0206">Cytoskeleton</keyword>
<evidence type="ECO:0000256" key="6">
    <source>
        <dbReference type="ARBA" id="ARBA00029555"/>
    </source>
</evidence>
<evidence type="ECO:0000259" key="9">
    <source>
        <dbReference type="Pfam" id="PF14738"/>
    </source>
</evidence>
<dbReference type="EnsemblMetazoa" id="CapteT90714">
    <property type="protein sequence ID" value="CapteP90714"/>
    <property type="gene ID" value="CapteG90714"/>
</dbReference>
<dbReference type="InterPro" id="IPR026720">
    <property type="entry name" value="CFAP91"/>
</dbReference>
<proteinExistence type="inferred from homology"/>
<comment type="subcellular location">
    <subcellularLocation>
        <location evidence="1">Cytoplasm</location>
        <location evidence="1">Cytoskeleton</location>
        <location evidence="1">Cilium axoneme</location>
    </subcellularLocation>
</comment>
<dbReference type="FunCoup" id="R7UKA3">
    <property type="interactions" value="65"/>
</dbReference>
<feature type="domain" description="CFAP91" evidence="9">
    <location>
        <begin position="153"/>
        <end position="305"/>
    </location>
</feature>
<feature type="compositionally biased region" description="Polar residues" evidence="8">
    <location>
        <begin position="829"/>
        <end position="841"/>
    </location>
</feature>
<reference evidence="12" key="1">
    <citation type="submission" date="2012-12" db="EMBL/GenBank/DDBJ databases">
        <authorList>
            <person name="Hellsten U."/>
            <person name="Grimwood J."/>
            <person name="Chapman J.A."/>
            <person name="Shapiro H."/>
            <person name="Aerts A."/>
            <person name="Otillar R.P."/>
            <person name="Terry A.Y."/>
            <person name="Boore J.L."/>
            <person name="Simakov O."/>
            <person name="Marletaz F."/>
            <person name="Cho S.-J."/>
            <person name="Edsinger-Gonzales E."/>
            <person name="Havlak P."/>
            <person name="Kuo D.-H."/>
            <person name="Larsson T."/>
            <person name="Lv J."/>
            <person name="Arendt D."/>
            <person name="Savage R."/>
            <person name="Osoegawa K."/>
            <person name="de Jong P."/>
            <person name="Lindberg D.R."/>
            <person name="Seaver E.C."/>
            <person name="Weisblat D.A."/>
            <person name="Putnam N.H."/>
            <person name="Grigoriev I.V."/>
            <person name="Rokhsar D.S."/>
        </authorList>
    </citation>
    <scope>NUCLEOTIDE SEQUENCE</scope>
    <source>
        <strain evidence="12">I ESC-2004</strain>
    </source>
</reference>
<evidence type="ECO:0000313" key="12">
    <source>
        <dbReference type="Proteomes" id="UP000014760"/>
    </source>
</evidence>
<feature type="coiled-coil region" evidence="7">
    <location>
        <begin position="247"/>
        <end position="275"/>
    </location>
</feature>
<dbReference type="Proteomes" id="UP000014760">
    <property type="component" value="Unassembled WGS sequence"/>
</dbReference>
<dbReference type="HOGENOM" id="CLU_011633_0_0_1"/>
<evidence type="ECO:0000256" key="8">
    <source>
        <dbReference type="SAM" id="MobiDB-lite"/>
    </source>
</evidence>
<evidence type="ECO:0000313" key="10">
    <source>
        <dbReference type="EMBL" id="ELU06518.1"/>
    </source>
</evidence>
<feature type="non-terminal residue" evidence="10">
    <location>
        <position position="1"/>
    </location>
</feature>
<dbReference type="PANTHER" id="PTHR22455:SF10">
    <property type="entry name" value="CILIA- AND FLAGELLA-ASSOCIATED PROTEIN 91"/>
    <property type="match status" value="1"/>
</dbReference>
<dbReference type="AlphaFoldDB" id="R7UKA3"/>
<organism evidence="10">
    <name type="scientific">Capitella teleta</name>
    <name type="common">Polychaete worm</name>
    <dbReference type="NCBI Taxonomy" id="283909"/>
    <lineage>
        <taxon>Eukaryota</taxon>
        <taxon>Metazoa</taxon>
        <taxon>Spiralia</taxon>
        <taxon>Lophotrochozoa</taxon>
        <taxon>Annelida</taxon>
        <taxon>Polychaeta</taxon>
        <taxon>Sedentaria</taxon>
        <taxon>Scolecida</taxon>
        <taxon>Capitellidae</taxon>
        <taxon>Capitella</taxon>
    </lineage>
</organism>
<dbReference type="Pfam" id="PF14738">
    <property type="entry name" value="CFAP91"/>
    <property type="match status" value="1"/>
</dbReference>
<feature type="region of interest" description="Disordered" evidence="8">
    <location>
        <begin position="131"/>
        <end position="172"/>
    </location>
</feature>
<feature type="compositionally biased region" description="Polar residues" evidence="8">
    <location>
        <begin position="714"/>
        <end position="723"/>
    </location>
</feature>
<dbReference type="GO" id="GO:0005930">
    <property type="term" value="C:axoneme"/>
    <property type="evidence" value="ECO:0007669"/>
    <property type="project" value="UniProtKB-SubCell"/>
</dbReference>
<feature type="region of interest" description="Disordered" evidence="8">
    <location>
        <begin position="706"/>
        <end position="841"/>
    </location>
</feature>
<reference evidence="11" key="3">
    <citation type="submission" date="2015-06" db="UniProtKB">
        <authorList>
            <consortium name="EnsemblMetazoa"/>
        </authorList>
    </citation>
    <scope>IDENTIFICATION</scope>
</reference>
<keyword evidence="12" id="KW-1185">Reference proteome</keyword>
<evidence type="ECO:0000313" key="11">
    <source>
        <dbReference type="EnsemblMetazoa" id="CapteP90714"/>
    </source>
</evidence>
<dbReference type="OMA" id="VQTMYRD"/>
<dbReference type="OrthoDB" id="567787at2759"/>
<evidence type="ECO:0000256" key="3">
    <source>
        <dbReference type="ARBA" id="ARBA00023212"/>
    </source>
</evidence>
<sequence>DKNFIVSSERDHARATFKAHTSTNRVKRVPNYPTMFSVLPHHPRFQVKLESTDPVPKFISRQWRGYADQHREAVVRHTTFNYDPTVQVPPQQFDSAPVSGPNRYKFFRRPIIPFMQQVPPEVFLSNARQDPLTSSAQEAQNRAPTPANRTQQTQTDYRDGEAQTDPYTPEYVVRPGSAPELLTLATLSHGRGLPAGLAEVEMIERARVKRAWEATLPPLNDVSQLDKRRKMMDEMETREWALRESEIEKLQEARLEVLKRLLKQREEHHQDLNTKRLDRLWARKQEEKEERVARIRAEHIKTIRKLTEKRRKVEGKLERRDRVTDYADYGSQTYAPMTRVGVFLDRGSEQYVVKSRYISTYQGLLELEDSMPDYVMQPRIKAPKPRTVTKSGFVRRKYRQEQQLAELHAVIKENKNKVEEPPKPLRFLQKIEKPIPRPPTPAVEVPSQEEEEKELAVIFLQQVIRGRAIQNMMFEGKEKRIELIKEMRSTHALQDAEQEICKQEKQATLALQRQRHLHEHKEGFIDEALSSMEGSSMGDMLDFLSKELIRLQEERRIHAFSMLAERQRRIREAEESGKRQVEERRRREEDEIFKQVIKVHQNSVDTYLEDIIMFSVDSTADGQARQEISEQATKINDIAYAVEDQRTQLESEEIVSDLVHSFLLPEVQKQTVREKVMLQQRKFLQAAHNEIHNTGEDVIAMHPREAKKEPAVDQPSTEATTVSPKPGSKPATPAGSKPGSPKPASPAGSKPGSPKPASPAGLKPGSPKPASPAESKPGSPKPASPAGSKPGSPKPASPAGSKPASPKPGSKPASPAGSKPGSRVGSKPATPTGSRTGSPAE</sequence>
<evidence type="ECO:0000256" key="5">
    <source>
        <dbReference type="ARBA" id="ARBA00029468"/>
    </source>
</evidence>
<feature type="compositionally biased region" description="Low complexity" evidence="8">
    <location>
        <begin position="797"/>
        <end position="822"/>
    </location>
</feature>
<reference evidence="10 12" key="2">
    <citation type="journal article" date="2013" name="Nature">
        <title>Insights into bilaterian evolution from three spiralian genomes.</title>
        <authorList>
            <person name="Simakov O."/>
            <person name="Marletaz F."/>
            <person name="Cho S.J."/>
            <person name="Edsinger-Gonzales E."/>
            <person name="Havlak P."/>
            <person name="Hellsten U."/>
            <person name="Kuo D.H."/>
            <person name="Larsson T."/>
            <person name="Lv J."/>
            <person name="Arendt D."/>
            <person name="Savage R."/>
            <person name="Osoegawa K."/>
            <person name="de Jong P."/>
            <person name="Grimwood J."/>
            <person name="Chapman J.A."/>
            <person name="Shapiro H."/>
            <person name="Aerts A."/>
            <person name="Otillar R.P."/>
            <person name="Terry A.Y."/>
            <person name="Boore J.L."/>
            <person name="Grigoriev I.V."/>
            <person name="Lindberg D.R."/>
            <person name="Seaver E.C."/>
            <person name="Weisblat D.A."/>
            <person name="Putnam N.H."/>
            <person name="Rokhsar D.S."/>
        </authorList>
    </citation>
    <scope>NUCLEOTIDE SEQUENCE</scope>
    <source>
        <strain evidence="10 12">I ESC-2004</strain>
    </source>
</reference>